<keyword evidence="2" id="KW-1185">Reference proteome</keyword>
<name>A0A2P5CMJ1_PARAD</name>
<dbReference type="Proteomes" id="UP000237105">
    <property type="component" value="Unassembled WGS sequence"/>
</dbReference>
<protein>
    <submittedName>
        <fullName evidence="1">Uncharacterized protein</fullName>
    </submittedName>
</protein>
<gene>
    <name evidence="1" type="ORF">PanWU01x14_139530</name>
</gene>
<accession>A0A2P5CMJ1</accession>
<dbReference type="AlphaFoldDB" id="A0A2P5CMJ1"/>
<evidence type="ECO:0000313" key="1">
    <source>
        <dbReference type="EMBL" id="PON62253.1"/>
    </source>
</evidence>
<reference evidence="2" key="1">
    <citation type="submission" date="2016-06" db="EMBL/GenBank/DDBJ databases">
        <title>Parallel loss of symbiosis genes in relatives of nitrogen-fixing non-legume Parasponia.</title>
        <authorList>
            <person name="Van Velzen R."/>
            <person name="Holmer R."/>
            <person name="Bu F."/>
            <person name="Rutten L."/>
            <person name="Van Zeijl A."/>
            <person name="Liu W."/>
            <person name="Santuari L."/>
            <person name="Cao Q."/>
            <person name="Sharma T."/>
            <person name="Shen D."/>
            <person name="Roswanjaya Y."/>
            <person name="Wardhani T."/>
            <person name="Kalhor M.S."/>
            <person name="Jansen J."/>
            <person name="Van den Hoogen J."/>
            <person name="Gungor B."/>
            <person name="Hartog M."/>
            <person name="Hontelez J."/>
            <person name="Verver J."/>
            <person name="Yang W.-C."/>
            <person name="Schijlen E."/>
            <person name="Repin R."/>
            <person name="Schilthuizen M."/>
            <person name="Schranz E."/>
            <person name="Heidstra R."/>
            <person name="Miyata K."/>
            <person name="Fedorova E."/>
            <person name="Kohlen W."/>
            <person name="Bisseling T."/>
            <person name="Smit S."/>
            <person name="Geurts R."/>
        </authorList>
    </citation>
    <scope>NUCLEOTIDE SEQUENCE [LARGE SCALE GENOMIC DNA]</scope>
    <source>
        <strain evidence="2">cv. WU1-14</strain>
    </source>
</reference>
<dbReference type="EMBL" id="JXTB01000114">
    <property type="protein sequence ID" value="PON62253.1"/>
    <property type="molecule type" value="Genomic_DNA"/>
</dbReference>
<proteinExistence type="predicted"/>
<organism evidence="1 2">
    <name type="scientific">Parasponia andersonii</name>
    <name type="common">Sponia andersonii</name>
    <dbReference type="NCBI Taxonomy" id="3476"/>
    <lineage>
        <taxon>Eukaryota</taxon>
        <taxon>Viridiplantae</taxon>
        <taxon>Streptophyta</taxon>
        <taxon>Embryophyta</taxon>
        <taxon>Tracheophyta</taxon>
        <taxon>Spermatophyta</taxon>
        <taxon>Magnoliopsida</taxon>
        <taxon>eudicotyledons</taxon>
        <taxon>Gunneridae</taxon>
        <taxon>Pentapetalae</taxon>
        <taxon>rosids</taxon>
        <taxon>fabids</taxon>
        <taxon>Rosales</taxon>
        <taxon>Cannabaceae</taxon>
        <taxon>Parasponia</taxon>
    </lineage>
</organism>
<evidence type="ECO:0000313" key="2">
    <source>
        <dbReference type="Proteomes" id="UP000237105"/>
    </source>
</evidence>
<comment type="caution">
    <text evidence="1">The sequence shown here is derived from an EMBL/GenBank/DDBJ whole genome shotgun (WGS) entry which is preliminary data.</text>
</comment>
<sequence length="91" mass="10632">MWLSKPACLDVVKKVWDKEDLHTDGSDAAQKEISRLNRDDMAAGSRSHVKALEKELDRIHGLEEQYWKQRSRIWLKEGQEGERLFGIVIKK</sequence>